<keyword evidence="3" id="KW-1185">Reference proteome</keyword>
<reference evidence="3" key="1">
    <citation type="journal article" date="2019" name="Int. J. Syst. Evol. Microbiol.">
        <title>The Global Catalogue of Microorganisms (GCM) 10K type strain sequencing project: providing services to taxonomists for standard genome sequencing and annotation.</title>
        <authorList>
            <consortium name="The Broad Institute Genomics Platform"/>
            <consortium name="The Broad Institute Genome Sequencing Center for Infectious Disease"/>
            <person name="Wu L."/>
            <person name="Ma J."/>
        </authorList>
    </citation>
    <scope>NUCLEOTIDE SEQUENCE [LARGE SCALE GENOMIC DNA]</scope>
    <source>
        <strain evidence="3">CGMCC 1.12470</strain>
    </source>
</reference>
<dbReference type="PRINTS" id="PR00081">
    <property type="entry name" value="GDHRDH"/>
</dbReference>
<gene>
    <name evidence="2" type="ORF">ACFSL4_22230</name>
</gene>
<dbReference type="Proteomes" id="UP001597261">
    <property type="component" value="Unassembled WGS sequence"/>
</dbReference>
<protein>
    <submittedName>
        <fullName evidence="2">SDR family oxidoreductase</fullName>
    </submittedName>
</protein>
<comment type="similarity">
    <text evidence="1">Belongs to the short-chain dehydrogenases/reductases (SDR) family.</text>
</comment>
<organism evidence="2 3">
    <name type="scientific">Streptomyces caeni</name>
    <dbReference type="NCBI Taxonomy" id="2307231"/>
    <lineage>
        <taxon>Bacteria</taxon>
        <taxon>Bacillati</taxon>
        <taxon>Actinomycetota</taxon>
        <taxon>Actinomycetes</taxon>
        <taxon>Kitasatosporales</taxon>
        <taxon>Streptomycetaceae</taxon>
        <taxon>Streptomyces</taxon>
    </lineage>
</organism>
<dbReference type="PANTHER" id="PTHR42879:SF6">
    <property type="entry name" value="NADPH-DEPENDENT REDUCTASE BACG"/>
    <property type="match status" value="1"/>
</dbReference>
<comment type="caution">
    <text evidence="2">The sequence shown here is derived from an EMBL/GenBank/DDBJ whole genome shotgun (WGS) entry which is preliminary data.</text>
</comment>
<dbReference type="InterPro" id="IPR050259">
    <property type="entry name" value="SDR"/>
</dbReference>
<dbReference type="Gene3D" id="3.40.50.720">
    <property type="entry name" value="NAD(P)-binding Rossmann-like Domain"/>
    <property type="match status" value="1"/>
</dbReference>
<sequence>MDLGITGRTAIVCASTSGLGRATAEALAAEGARVIVCGRRADVAEEVAAGLPRAVGVGVDLLAADGADLLMRVTRSAFGPADILVLNGPGPRPARVTEIDEPELGTAVESLVTAQHRLVSLALPHMREQRWGRVLAVGSGAVVAPIQDLALSGIGRTALAAYLKMLATEVAGDGVTVNMLLPGRIATDRVRRIDAARAAESGATVEEVTAASATRIPLNRYGEPDEFGAVAAFLCSERASYITGSAVRCDGGQSPVL</sequence>
<proteinExistence type="inferred from homology"/>
<dbReference type="RefSeq" id="WP_381085642.1">
    <property type="nucleotide sequence ID" value="NZ_JBHUDX010000062.1"/>
</dbReference>
<evidence type="ECO:0000313" key="2">
    <source>
        <dbReference type="EMBL" id="MFD1660845.1"/>
    </source>
</evidence>
<dbReference type="PANTHER" id="PTHR42879">
    <property type="entry name" value="3-OXOACYL-(ACYL-CARRIER-PROTEIN) REDUCTASE"/>
    <property type="match status" value="1"/>
</dbReference>
<name>A0ABW4ITZ3_9ACTN</name>
<evidence type="ECO:0000313" key="3">
    <source>
        <dbReference type="Proteomes" id="UP001597261"/>
    </source>
</evidence>
<accession>A0ABW4ITZ3</accession>
<dbReference type="SUPFAM" id="SSF51735">
    <property type="entry name" value="NAD(P)-binding Rossmann-fold domains"/>
    <property type="match status" value="1"/>
</dbReference>
<dbReference type="InterPro" id="IPR036291">
    <property type="entry name" value="NAD(P)-bd_dom_sf"/>
</dbReference>
<dbReference type="InterPro" id="IPR002347">
    <property type="entry name" value="SDR_fam"/>
</dbReference>
<evidence type="ECO:0000256" key="1">
    <source>
        <dbReference type="ARBA" id="ARBA00006484"/>
    </source>
</evidence>
<dbReference type="EMBL" id="JBHUDX010000062">
    <property type="protein sequence ID" value="MFD1660845.1"/>
    <property type="molecule type" value="Genomic_DNA"/>
</dbReference>
<dbReference type="Pfam" id="PF13561">
    <property type="entry name" value="adh_short_C2"/>
    <property type="match status" value="1"/>
</dbReference>